<dbReference type="eggNOG" id="COG4733">
    <property type="taxonomic scope" value="Bacteria"/>
</dbReference>
<evidence type="ECO:0000313" key="2">
    <source>
        <dbReference type="Proteomes" id="UP000181976"/>
    </source>
</evidence>
<gene>
    <name evidence="1" type="ORF">SAMN05444380_10723</name>
</gene>
<evidence type="ECO:0008006" key="3">
    <source>
        <dbReference type="Google" id="ProtNLM"/>
    </source>
</evidence>
<reference evidence="1 2" key="1">
    <citation type="submission" date="2016-10" db="EMBL/GenBank/DDBJ databases">
        <authorList>
            <person name="de Groot N.N."/>
        </authorList>
    </citation>
    <scope>NUCLEOTIDE SEQUENCE [LARGE SCALE GENOMIC DNA]</scope>
    <source>
        <strain evidence="1 2">DSM 19012</strain>
    </source>
</reference>
<proteinExistence type="predicted"/>
<dbReference type="Gene3D" id="3.30.1920.20">
    <property type="match status" value="2"/>
</dbReference>
<keyword evidence="2" id="KW-1185">Reference proteome</keyword>
<dbReference type="InParanoid" id="A0A1I1Y009"/>
<accession>A0A1I1Y009</accession>
<name>A0A1I1Y009_9BACT</name>
<dbReference type="STRING" id="385682.SAMN05444380_10723"/>
<dbReference type="RefSeq" id="WP_010526258.1">
    <property type="nucleotide sequence ID" value="NZ_AFSL01000006.1"/>
</dbReference>
<dbReference type="EMBL" id="FONA01000007">
    <property type="protein sequence ID" value="SFE12749.1"/>
    <property type="molecule type" value="Genomic_DNA"/>
</dbReference>
<protein>
    <recommendedName>
        <fullName evidence="3">Ig-like domain (Group 3)</fullName>
    </recommendedName>
</protein>
<organism evidence="1 2">
    <name type="scientific">Thermophagus xiamenensis</name>
    <dbReference type="NCBI Taxonomy" id="385682"/>
    <lineage>
        <taxon>Bacteria</taxon>
        <taxon>Pseudomonadati</taxon>
        <taxon>Bacteroidota</taxon>
        <taxon>Bacteroidia</taxon>
        <taxon>Marinilabiliales</taxon>
        <taxon>Marinilabiliaceae</taxon>
        <taxon>Thermophagus</taxon>
    </lineage>
</organism>
<dbReference type="NCBIfam" id="NF047446">
    <property type="entry name" value="barrel_OmpL47"/>
    <property type="match status" value="4"/>
</dbReference>
<sequence length="605" mass="68309">MSINYFLQEPLTPFLKPKLINIFVTLLALLFVPQKIMAQEPLKHKKVIYKGADGKLYINKSLPLYLKISTSPDEEAESWLLESTSTSQYANPMYLDTEGWNTIRSPWAVDTTTHKVKYPHQDIIFDVYADGIPPVSKMVFGQTSLYRTGEIIFVGNGKEITFKGKDEMSGLADFFYSINGSDYKSLKENPLNFEAEKKYEVLFYALDNVGNAEKPQQMTFVVDKTAPVSDHSIEGINKDGVVAPDALIILESKDTVSGVKNIFYAINDGEFLVYQKPIPVSLLSDDQSTITFYAEDQVGNKEEPKVIGTISSGNKKDTEEDIVFDYYIDREAPVVSLRFEGDLYQGKHNYISGRTRVVLSAKDDKSGVKEILYSYNSFLTKEKYTEAFMPKGDNLVKISYSAQDWVNNTAKEKVESFFIDRVPPTSKVTFNGPLFRNRDTIFISRNTLAKISTIDKESGVKKVIFKLNGKESLYGEPFNDWKHGLNRLEWSSVDQVNNAEEPQEMVFVMDDEPPVIYFHFSVEPIGEKVVRGEKFTIYPSNTKLYLGATDNITGEETLQYSINGGILSNKLPVEGLIPANYEVVIEAVDALQNKAVKTIKFAIEK</sequence>
<dbReference type="Proteomes" id="UP000181976">
    <property type="component" value="Unassembled WGS sequence"/>
</dbReference>
<evidence type="ECO:0000313" key="1">
    <source>
        <dbReference type="EMBL" id="SFE12749.1"/>
    </source>
</evidence>
<dbReference type="AlphaFoldDB" id="A0A1I1Y009"/>
<dbReference type="OrthoDB" id="1111884at2"/>
<dbReference type="InterPro" id="IPR058094">
    <property type="entry name" value="Ig-like_OmpL47-like"/>
</dbReference>